<dbReference type="InterPro" id="IPR029068">
    <property type="entry name" value="Glyas_Bleomycin-R_OHBP_Dase"/>
</dbReference>
<organism evidence="2 3">
    <name type="scientific">Myriangium duriaei CBS 260.36</name>
    <dbReference type="NCBI Taxonomy" id="1168546"/>
    <lineage>
        <taxon>Eukaryota</taxon>
        <taxon>Fungi</taxon>
        <taxon>Dikarya</taxon>
        <taxon>Ascomycota</taxon>
        <taxon>Pezizomycotina</taxon>
        <taxon>Dothideomycetes</taxon>
        <taxon>Dothideomycetidae</taxon>
        <taxon>Myriangiales</taxon>
        <taxon>Myriangiaceae</taxon>
        <taxon>Myriangium</taxon>
    </lineage>
</organism>
<gene>
    <name evidence="2" type="ORF">K461DRAFT_214114</name>
</gene>
<dbReference type="OrthoDB" id="408973at2759"/>
<dbReference type="InterPro" id="IPR025870">
    <property type="entry name" value="Glyoxalase-like_dom"/>
</dbReference>
<proteinExistence type="predicted"/>
<feature type="non-terminal residue" evidence="2">
    <location>
        <position position="1"/>
    </location>
</feature>
<dbReference type="Proteomes" id="UP000799439">
    <property type="component" value="Unassembled WGS sequence"/>
</dbReference>
<evidence type="ECO:0000313" key="3">
    <source>
        <dbReference type="Proteomes" id="UP000799439"/>
    </source>
</evidence>
<keyword evidence="3" id="KW-1185">Reference proteome</keyword>
<feature type="non-terminal residue" evidence="2">
    <location>
        <position position="207"/>
    </location>
</feature>
<reference evidence="2" key="1">
    <citation type="journal article" date="2020" name="Stud. Mycol.">
        <title>101 Dothideomycetes genomes: a test case for predicting lifestyles and emergence of pathogens.</title>
        <authorList>
            <person name="Haridas S."/>
            <person name="Albert R."/>
            <person name="Binder M."/>
            <person name="Bloem J."/>
            <person name="Labutti K."/>
            <person name="Salamov A."/>
            <person name="Andreopoulos B."/>
            <person name="Baker S."/>
            <person name="Barry K."/>
            <person name="Bills G."/>
            <person name="Bluhm B."/>
            <person name="Cannon C."/>
            <person name="Castanera R."/>
            <person name="Culley D."/>
            <person name="Daum C."/>
            <person name="Ezra D."/>
            <person name="Gonzalez J."/>
            <person name="Henrissat B."/>
            <person name="Kuo A."/>
            <person name="Liang C."/>
            <person name="Lipzen A."/>
            <person name="Lutzoni F."/>
            <person name="Magnuson J."/>
            <person name="Mondo S."/>
            <person name="Nolan M."/>
            <person name="Ohm R."/>
            <person name="Pangilinan J."/>
            <person name="Park H.-J."/>
            <person name="Ramirez L."/>
            <person name="Alfaro M."/>
            <person name="Sun H."/>
            <person name="Tritt A."/>
            <person name="Yoshinaga Y."/>
            <person name="Zwiers L.-H."/>
            <person name="Turgeon B."/>
            <person name="Goodwin S."/>
            <person name="Spatafora J."/>
            <person name="Crous P."/>
            <person name="Grigoriev I."/>
        </authorList>
    </citation>
    <scope>NUCLEOTIDE SEQUENCE</scope>
    <source>
        <strain evidence="2">CBS 260.36</strain>
    </source>
</reference>
<dbReference type="PANTHER" id="PTHR40265:SF1">
    <property type="entry name" value="GLYOXALASE-LIKE DOMAIN-CONTAINING PROTEIN"/>
    <property type="match status" value="1"/>
</dbReference>
<dbReference type="Gene3D" id="3.10.180.10">
    <property type="entry name" value="2,3-Dihydroxybiphenyl 1,2-Dioxygenase, domain 1"/>
    <property type="match status" value="1"/>
</dbReference>
<name>A0A9P4J6T9_9PEZI</name>
<protein>
    <recommendedName>
        <fullName evidence="1">Glyoxalase-like domain-containing protein</fullName>
    </recommendedName>
</protein>
<dbReference type="PANTHER" id="PTHR40265">
    <property type="entry name" value="BLL2707 PROTEIN"/>
    <property type="match status" value="1"/>
</dbReference>
<dbReference type="Pfam" id="PF13468">
    <property type="entry name" value="Glyoxalase_3"/>
    <property type="match status" value="1"/>
</dbReference>
<evidence type="ECO:0000259" key="1">
    <source>
        <dbReference type="Pfam" id="PF13468"/>
    </source>
</evidence>
<dbReference type="AlphaFoldDB" id="A0A9P4J6T9"/>
<sequence>PLLDHIVILTPHSFLSSPPGWFASLFNFYPGGRHADGLTENTLALLADGSYVEFIAFVPGIDPAERKKHRWGHKKEGTIIDWALTLHVSSSSGLKDQTRAFKQIQQQVLDAHTGFSYKDLVRGGRQRPDGKELRWAVAAAEGDNHTTLEPGLLPFWCLDETDRDLRVPYEPNSSHPSGAVGVALVSVTPAQHDQAAKLDKVYDALLG</sequence>
<dbReference type="EMBL" id="ML996083">
    <property type="protein sequence ID" value="KAF2154517.1"/>
    <property type="molecule type" value="Genomic_DNA"/>
</dbReference>
<feature type="domain" description="Glyoxalase-like" evidence="1">
    <location>
        <begin position="3"/>
        <end position="197"/>
    </location>
</feature>
<evidence type="ECO:0000313" key="2">
    <source>
        <dbReference type="EMBL" id="KAF2154517.1"/>
    </source>
</evidence>
<comment type="caution">
    <text evidence="2">The sequence shown here is derived from an EMBL/GenBank/DDBJ whole genome shotgun (WGS) entry which is preliminary data.</text>
</comment>
<accession>A0A9P4J6T9</accession>